<dbReference type="AlphaFoldDB" id="U1X2L6"/>
<name>U1X2L6_ANEAE</name>
<reference evidence="1 2" key="1">
    <citation type="submission" date="2013-08" db="EMBL/GenBank/DDBJ databases">
        <authorList>
            <person name="Weinstock G."/>
            <person name="Sodergren E."/>
            <person name="Wylie T."/>
            <person name="Fulton L."/>
            <person name="Fulton R."/>
            <person name="Fronick C."/>
            <person name="O'Laughlin M."/>
            <person name="Godfrey J."/>
            <person name="Miner T."/>
            <person name="Herter B."/>
            <person name="Appelbaum E."/>
            <person name="Cordes M."/>
            <person name="Lek S."/>
            <person name="Wollam A."/>
            <person name="Pepin K.H."/>
            <person name="Palsikar V.B."/>
            <person name="Mitreva M."/>
            <person name="Wilson R.K."/>
        </authorList>
    </citation>
    <scope>NUCLEOTIDE SEQUENCE [LARGE SCALE GENOMIC DNA]</scope>
    <source>
        <strain evidence="1 2">ATCC 12856</strain>
    </source>
</reference>
<sequence length="94" mass="10789">MVRRPSGKNKYKHNTFSGGIHMAIRYICPHCGTQHAAIEHAEATEDRLGFHFLTPEERKHIISYEANGDTVASVTCEYCSEAIYRYPELMYPLQ</sequence>
<dbReference type="Proteomes" id="UP000016511">
    <property type="component" value="Unassembled WGS sequence"/>
</dbReference>
<evidence type="ECO:0008006" key="3">
    <source>
        <dbReference type="Google" id="ProtNLM"/>
    </source>
</evidence>
<keyword evidence="2" id="KW-1185">Reference proteome</keyword>
<dbReference type="STRING" id="649747.HMPREF0083_03155"/>
<comment type="caution">
    <text evidence="1">The sequence shown here is derived from an EMBL/GenBank/DDBJ whole genome shotgun (WGS) entry which is preliminary data.</text>
</comment>
<dbReference type="EMBL" id="AWSJ01000190">
    <property type="protein sequence ID" value="ERI08768.1"/>
    <property type="molecule type" value="Genomic_DNA"/>
</dbReference>
<evidence type="ECO:0000313" key="1">
    <source>
        <dbReference type="EMBL" id="ERI08768.1"/>
    </source>
</evidence>
<dbReference type="GO" id="GO:0010468">
    <property type="term" value="P:regulation of gene expression"/>
    <property type="evidence" value="ECO:0007669"/>
    <property type="project" value="InterPro"/>
</dbReference>
<dbReference type="HOGENOM" id="CLU_184983_0_0_9"/>
<evidence type="ECO:0000313" key="2">
    <source>
        <dbReference type="Proteomes" id="UP000016511"/>
    </source>
</evidence>
<gene>
    <name evidence="1" type="ORF">HMPREF0083_03155</name>
</gene>
<dbReference type="Pfam" id="PF10955">
    <property type="entry name" value="Fin"/>
    <property type="match status" value="1"/>
</dbReference>
<dbReference type="eggNOG" id="ENOG5033CVR">
    <property type="taxonomic scope" value="Bacteria"/>
</dbReference>
<dbReference type="PATRIC" id="fig|649747.3.peg.2854"/>
<proteinExistence type="predicted"/>
<accession>U1X2L6</accession>
<protein>
    <recommendedName>
        <fullName evidence="3">DUF2757 family protein</fullName>
    </recommendedName>
</protein>
<organism evidence="1 2">
    <name type="scientific">Aneurinibacillus aneurinilyticus ATCC 12856</name>
    <dbReference type="NCBI Taxonomy" id="649747"/>
    <lineage>
        <taxon>Bacteria</taxon>
        <taxon>Bacillati</taxon>
        <taxon>Bacillota</taxon>
        <taxon>Bacilli</taxon>
        <taxon>Bacillales</taxon>
        <taxon>Paenibacillaceae</taxon>
        <taxon>Aneurinibacillus group</taxon>
        <taxon>Aneurinibacillus</taxon>
    </lineage>
</organism>
<dbReference type="InterPro" id="IPR020115">
    <property type="entry name" value="Fin"/>
</dbReference>